<comment type="caution">
    <text evidence="1">The sequence shown here is derived from an EMBL/GenBank/DDBJ whole genome shotgun (WGS) entry which is preliminary data.</text>
</comment>
<accession>A0A1J8QTJ0</accession>
<dbReference type="AlphaFoldDB" id="A0A1J8QTJ0"/>
<dbReference type="EMBL" id="LVVM01004515">
    <property type="protein sequence ID" value="OJA12762.1"/>
    <property type="molecule type" value="Genomic_DNA"/>
</dbReference>
<evidence type="ECO:0000313" key="1">
    <source>
        <dbReference type="EMBL" id="OJA12762.1"/>
    </source>
</evidence>
<protein>
    <submittedName>
        <fullName evidence="1">Uncharacterized protein</fullName>
    </submittedName>
</protein>
<sequence>MAQIPPSDHTTSRSLLVYKISTTWRSTTFVPTIKVIQARFYQMIYLSYCVERRFSP</sequence>
<reference evidence="1 2" key="1">
    <citation type="submission" date="2016-03" db="EMBL/GenBank/DDBJ databases">
        <title>Comparative genomics of the ectomycorrhizal sister species Rhizopogon vinicolor and Rhizopogon vesiculosus (Basidiomycota: Boletales) reveals a divergence of the mating type B locus.</title>
        <authorList>
            <person name="Mujic A.B."/>
            <person name="Kuo A."/>
            <person name="Tritt A."/>
            <person name="Lipzen A."/>
            <person name="Chen C."/>
            <person name="Johnson J."/>
            <person name="Sharma A."/>
            <person name="Barry K."/>
            <person name="Grigoriev I.V."/>
            <person name="Spatafora J.W."/>
        </authorList>
    </citation>
    <scope>NUCLEOTIDE SEQUENCE [LARGE SCALE GENOMIC DNA]</scope>
    <source>
        <strain evidence="1 2">AM-OR11-056</strain>
    </source>
</reference>
<name>A0A1J8QTJ0_9AGAM</name>
<keyword evidence="2" id="KW-1185">Reference proteome</keyword>
<dbReference type="Proteomes" id="UP000183567">
    <property type="component" value="Unassembled WGS sequence"/>
</dbReference>
<gene>
    <name evidence="1" type="ORF">AZE42_09100</name>
</gene>
<proteinExistence type="predicted"/>
<evidence type="ECO:0000313" key="2">
    <source>
        <dbReference type="Proteomes" id="UP000183567"/>
    </source>
</evidence>
<organism evidence="1 2">
    <name type="scientific">Rhizopogon vesiculosus</name>
    <dbReference type="NCBI Taxonomy" id="180088"/>
    <lineage>
        <taxon>Eukaryota</taxon>
        <taxon>Fungi</taxon>
        <taxon>Dikarya</taxon>
        <taxon>Basidiomycota</taxon>
        <taxon>Agaricomycotina</taxon>
        <taxon>Agaricomycetes</taxon>
        <taxon>Agaricomycetidae</taxon>
        <taxon>Boletales</taxon>
        <taxon>Suillineae</taxon>
        <taxon>Rhizopogonaceae</taxon>
        <taxon>Rhizopogon</taxon>
    </lineage>
</organism>